<accession>A0A941W265</accession>
<evidence type="ECO:0000313" key="2">
    <source>
        <dbReference type="EMBL" id="MBS1257199.1"/>
    </source>
</evidence>
<organism evidence="3 4">
    <name type="scientific">Candidatus Scalindua arabica</name>
    <dbReference type="NCBI Taxonomy" id="1127984"/>
    <lineage>
        <taxon>Bacteria</taxon>
        <taxon>Pseudomonadati</taxon>
        <taxon>Planctomycetota</taxon>
        <taxon>Candidatus Brocadiia</taxon>
        <taxon>Candidatus Brocadiales</taxon>
        <taxon>Candidatus Scalinduaceae</taxon>
        <taxon>Candidatus Scalindua</taxon>
    </lineage>
</organism>
<dbReference type="EMBL" id="JAANXD010000015">
    <property type="protein sequence ID" value="MBS1257199.1"/>
    <property type="molecule type" value="Genomic_DNA"/>
</dbReference>
<dbReference type="InterPro" id="IPR056135">
    <property type="entry name" value="DUF7718"/>
</dbReference>
<dbReference type="Pfam" id="PF24839">
    <property type="entry name" value="DUF7718"/>
    <property type="match status" value="1"/>
</dbReference>
<dbReference type="EMBL" id="JAANXD010000015">
    <property type="protein sequence ID" value="MBS1257201.1"/>
    <property type="molecule type" value="Genomic_DNA"/>
</dbReference>
<reference evidence="3" key="1">
    <citation type="journal article" date="2021" name="ISME J.">
        <title>Fine-scale metabolic discontinuity in a stratified prokaryote microbiome of a Red Sea deep halocline.</title>
        <authorList>
            <person name="Michoud G."/>
            <person name="Ngugi D.K."/>
            <person name="Barozzi A."/>
            <person name="Merlino G."/>
            <person name="Calleja M.L."/>
            <person name="Delgado-Huertas A."/>
            <person name="Moran X.A.G."/>
            <person name="Daffonchio D."/>
        </authorList>
    </citation>
    <scope>NUCLEOTIDE SEQUENCE</scope>
    <source>
        <strain evidence="3">SuakinDeep_MAG55_1</strain>
    </source>
</reference>
<evidence type="ECO:0000259" key="1">
    <source>
        <dbReference type="Pfam" id="PF24839"/>
    </source>
</evidence>
<dbReference type="Proteomes" id="UP000722750">
    <property type="component" value="Unassembled WGS sequence"/>
</dbReference>
<gene>
    <name evidence="2" type="ORF">MAG551_00235</name>
    <name evidence="3" type="ORF">MAG551_00237</name>
</gene>
<evidence type="ECO:0000313" key="3">
    <source>
        <dbReference type="EMBL" id="MBS1257201.1"/>
    </source>
</evidence>
<sequence>MKKVEYRIRIGPDDRYRHIHIKEKGKIVYFRIQYETKINEIWYPVVRYDTAHGFAHRDLLSKKGDVTKTPLFNQDYNDALTFAESDLKSNWEYYKRRFLEVKDE</sequence>
<feature type="domain" description="DUF7718" evidence="1">
    <location>
        <begin position="1"/>
        <end position="102"/>
    </location>
</feature>
<name>A0A941W265_9BACT</name>
<evidence type="ECO:0000313" key="4">
    <source>
        <dbReference type="Proteomes" id="UP000722750"/>
    </source>
</evidence>
<comment type="caution">
    <text evidence="3">The sequence shown here is derived from an EMBL/GenBank/DDBJ whole genome shotgun (WGS) entry which is preliminary data.</text>
</comment>
<dbReference type="AlphaFoldDB" id="A0A941W265"/>
<protein>
    <recommendedName>
        <fullName evidence="1">DUF7718 domain-containing protein</fullName>
    </recommendedName>
</protein>
<proteinExistence type="predicted"/>